<keyword evidence="7" id="KW-1278">Translocase</keyword>
<evidence type="ECO:0000313" key="11">
    <source>
        <dbReference type="Proteomes" id="UP000660021"/>
    </source>
</evidence>
<comment type="subcellular location">
    <subcellularLocation>
        <location evidence="1">Cell membrane</location>
        <topology evidence="1">Peripheral membrane protein</topology>
    </subcellularLocation>
</comment>
<organism evidence="10 11">
    <name type="scientific">Pseudoflavonifractor hominis</name>
    <dbReference type="NCBI Taxonomy" id="2763059"/>
    <lineage>
        <taxon>Bacteria</taxon>
        <taxon>Bacillati</taxon>
        <taxon>Bacillota</taxon>
        <taxon>Clostridia</taxon>
        <taxon>Eubacteriales</taxon>
        <taxon>Oscillospiraceae</taxon>
        <taxon>Pseudoflavonifractor</taxon>
    </lineage>
</organism>
<evidence type="ECO:0000256" key="1">
    <source>
        <dbReference type="ARBA" id="ARBA00004202"/>
    </source>
</evidence>
<comment type="similarity">
    <text evidence="2">Belongs to the ABC transporter superfamily.</text>
</comment>
<feature type="domain" description="ABC transporter" evidence="9">
    <location>
        <begin position="6"/>
        <end position="246"/>
    </location>
</feature>
<keyword evidence="5" id="KW-0547">Nucleotide-binding</keyword>
<evidence type="ECO:0000256" key="7">
    <source>
        <dbReference type="ARBA" id="ARBA00022967"/>
    </source>
</evidence>
<evidence type="ECO:0000256" key="8">
    <source>
        <dbReference type="ARBA" id="ARBA00023136"/>
    </source>
</evidence>
<keyword evidence="4" id="KW-1003">Cell membrane</keyword>
<dbReference type="RefSeq" id="WP_101692139.1">
    <property type="nucleotide sequence ID" value="NZ_JACOPR010000009.1"/>
</dbReference>
<keyword evidence="11" id="KW-1185">Reference proteome</keyword>
<dbReference type="SUPFAM" id="SSF52540">
    <property type="entry name" value="P-loop containing nucleoside triphosphate hydrolases"/>
    <property type="match status" value="1"/>
</dbReference>
<evidence type="ECO:0000256" key="3">
    <source>
        <dbReference type="ARBA" id="ARBA00022448"/>
    </source>
</evidence>
<evidence type="ECO:0000256" key="4">
    <source>
        <dbReference type="ARBA" id="ARBA00022475"/>
    </source>
</evidence>
<dbReference type="InterPro" id="IPR050095">
    <property type="entry name" value="ECF_ABC_transporter_ATP-bd"/>
</dbReference>
<dbReference type="PANTHER" id="PTHR43553:SF21">
    <property type="entry name" value="ABC TRANSPORTER ATP-BINDING PROTEIN MA_1418-RELATED"/>
    <property type="match status" value="1"/>
</dbReference>
<dbReference type="GO" id="GO:0005524">
    <property type="term" value="F:ATP binding"/>
    <property type="evidence" value="ECO:0007669"/>
    <property type="project" value="UniProtKB-KW"/>
</dbReference>
<evidence type="ECO:0000313" key="10">
    <source>
        <dbReference type="EMBL" id="MBC5731739.1"/>
    </source>
</evidence>
<dbReference type="SMART" id="SM00382">
    <property type="entry name" value="AAA"/>
    <property type="match status" value="1"/>
</dbReference>
<dbReference type="Gene3D" id="3.40.50.300">
    <property type="entry name" value="P-loop containing nucleotide triphosphate hydrolases"/>
    <property type="match status" value="1"/>
</dbReference>
<evidence type="ECO:0000256" key="5">
    <source>
        <dbReference type="ARBA" id="ARBA00022741"/>
    </source>
</evidence>
<evidence type="ECO:0000259" key="9">
    <source>
        <dbReference type="PROSITE" id="PS50893"/>
    </source>
</evidence>
<dbReference type="EMBL" id="JACOPR010000009">
    <property type="protein sequence ID" value="MBC5731739.1"/>
    <property type="molecule type" value="Genomic_DNA"/>
</dbReference>
<dbReference type="PROSITE" id="PS50893">
    <property type="entry name" value="ABC_TRANSPORTER_2"/>
    <property type="match status" value="1"/>
</dbReference>
<dbReference type="InterPro" id="IPR015856">
    <property type="entry name" value="ABC_transpr_CbiO/EcfA_su"/>
</dbReference>
<dbReference type="Proteomes" id="UP000660021">
    <property type="component" value="Unassembled WGS sequence"/>
</dbReference>
<name>A0ABR7HW70_9FIRM</name>
<dbReference type="InterPro" id="IPR003439">
    <property type="entry name" value="ABC_transporter-like_ATP-bd"/>
</dbReference>
<proteinExistence type="inferred from homology"/>
<comment type="caution">
    <text evidence="10">The sequence shown here is derived from an EMBL/GenBank/DDBJ whole genome shotgun (WGS) entry which is preliminary data.</text>
</comment>
<evidence type="ECO:0000256" key="2">
    <source>
        <dbReference type="ARBA" id="ARBA00005417"/>
    </source>
</evidence>
<keyword evidence="6 10" id="KW-0067">ATP-binding</keyword>
<evidence type="ECO:0000256" key="6">
    <source>
        <dbReference type="ARBA" id="ARBA00022840"/>
    </source>
</evidence>
<dbReference type="PROSITE" id="PS00211">
    <property type="entry name" value="ABC_TRANSPORTER_1"/>
    <property type="match status" value="1"/>
</dbReference>
<sequence length="289" mass="32324">MDEIILDVFDASFRYPNAPAYSLKHINFQVRKGEFLVIMGENGAGKTTLCKMLSGIIPHSQEGVYFGDVTICGLNSKEHTLPELCQHIGIVLDDPESQIFTTEVLDEVAFGAENLEIPTDEIQRNADWALQVVRMAGYEEKDPTRLSGGQKQRVAIASALTMQPEILILDEPTSQLDPIGTIEVFQVVRELKEKYNMTIIMVTHKSEEIAQFADRVLVLHEGEVLAMDTPQRIFRNKEIVDKAWLAVPQVSMVAVELEQSGIPLDAFPVRLEEGVEVFSALLQETEARI</sequence>
<dbReference type="InterPro" id="IPR027417">
    <property type="entry name" value="P-loop_NTPase"/>
</dbReference>
<dbReference type="Pfam" id="PF00005">
    <property type="entry name" value="ABC_tran"/>
    <property type="match status" value="1"/>
</dbReference>
<gene>
    <name evidence="10" type="ORF">H8S34_13010</name>
</gene>
<dbReference type="InterPro" id="IPR017871">
    <property type="entry name" value="ABC_transporter-like_CS"/>
</dbReference>
<keyword evidence="3" id="KW-0813">Transport</keyword>
<keyword evidence="8" id="KW-0472">Membrane</keyword>
<protein>
    <submittedName>
        <fullName evidence="10">ATP-binding cassette domain-containing protein</fullName>
    </submittedName>
</protein>
<accession>A0ABR7HW70</accession>
<reference evidence="10 11" key="1">
    <citation type="submission" date="2020-08" db="EMBL/GenBank/DDBJ databases">
        <title>Genome public.</title>
        <authorList>
            <person name="Liu C."/>
            <person name="Sun Q."/>
        </authorList>
    </citation>
    <scope>NUCLEOTIDE SEQUENCE [LARGE SCALE GENOMIC DNA]</scope>
    <source>
        <strain evidence="10 11">New-38</strain>
    </source>
</reference>
<dbReference type="InterPro" id="IPR003593">
    <property type="entry name" value="AAA+_ATPase"/>
</dbReference>
<dbReference type="PANTHER" id="PTHR43553">
    <property type="entry name" value="HEAVY METAL TRANSPORTER"/>
    <property type="match status" value="1"/>
</dbReference>
<dbReference type="CDD" id="cd03225">
    <property type="entry name" value="ABC_cobalt_CbiO_domain1"/>
    <property type="match status" value="1"/>
</dbReference>